<proteinExistence type="predicted"/>
<dbReference type="SUPFAM" id="SSF55347">
    <property type="entry name" value="Glyceraldehyde-3-phosphate dehydrogenase-like, C-terminal domain"/>
    <property type="match status" value="1"/>
</dbReference>
<dbReference type="InterPro" id="IPR055170">
    <property type="entry name" value="GFO_IDH_MocA-like_dom"/>
</dbReference>
<name>A0A382BQ88_9ZZZZ</name>
<feature type="domain" description="GFO/IDH/MocA-like oxidoreductase" evidence="2">
    <location>
        <begin position="139"/>
        <end position="273"/>
    </location>
</feature>
<gene>
    <name evidence="3" type="ORF">METZ01_LOCUS168623</name>
</gene>
<sequence>MANNKYGVLLLGGYRTHQENYALMFAADPRCQLIACSDELDAPADRVELNMQLADELNLPYITDLDQALALTDVNIVSLCVEMERRGIIGKKCAQAGKHLYLDKPLALTVTDAELIVQAVQSSGVTSQMFSNVYCPWAQLAKKAIESEEIGQLRAMHCDVVFAKGHPGTAPVGRKRQEQSSRDKYTFIQAKPEMFDIGVYAVSIINWLSNKAVKTVSGVTANYFFEEHSECNIEDFGVLMMSMEDDITATITGGRMGWMSHPKGGIQRLYLVGT</sequence>
<dbReference type="InterPro" id="IPR036291">
    <property type="entry name" value="NAD(P)-bd_dom_sf"/>
</dbReference>
<organism evidence="3">
    <name type="scientific">marine metagenome</name>
    <dbReference type="NCBI Taxonomy" id="408172"/>
    <lineage>
        <taxon>unclassified sequences</taxon>
        <taxon>metagenomes</taxon>
        <taxon>ecological metagenomes</taxon>
    </lineage>
</organism>
<dbReference type="Pfam" id="PF22725">
    <property type="entry name" value="GFO_IDH_MocA_C3"/>
    <property type="match status" value="1"/>
</dbReference>
<evidence type="ECO:0000259" key="1">
    <source>
        <dbReference type="Pfam" id="PF01408"/>
    </source>
</evidence>
<dbReference type="AlphaFoldDB" id="A0A382BQ88"/>
<evidence type="ECO:0000313" key="3">
    <source>
        <dbReference type="EMBL" id="SVB15769.1"/>
    </source>
</evidence>
<dbReference type="Pfam" id="PF01408">
    <property type="entry name" value="GFO_IDH_MocA"/>
    <property type="match status" value="1"/>
</dbReference>
<dbReference type="PANTHER" id="PTHR43377">
    <property type="entry name" value="BILIVERDIN REDUCTASE A"/>
    <property type="match status" value="1"/>
</dbReference>
<dbReference type="PANTHER" id="PTHR43377:SF1">
    <property type="entry name" value="BILIVERDIN REDUCTASE A"/>
    <property type="match status" value="1"/>
</dbReference>
<reference evidence="3" key="1">
    <citation type="submission" date="2018-05" db="EMBL/GenBank/DDBJ databases">
        <authorList>
            <person name="Lanie J.A."/>
            <person name="Ng W.-L."/>
            <person name="Kazmierczak K.M."/>
            <person name="Andrzejewski T.M."/>
            <person name="Davidsen T.M."/>
            <person name="Wayne K.J."/>
            <person name="Tettelin H."/>
            <person name="Glass J.I."/>
            <person name="Rusch D."/>
            <person name="Podicherti R."/>
            <person name="Tsui H.-C.T."/>
            <person name="Winkler M.E."/>
        </authorList>
    </citation>
    <scope>NUCLEOTIDE SEQUENCE</scope>
</reference>
<dbReference type="EMBL" id="UINC01030798">
    <property type="protein sequence ID" value="SVB15769.1"/>
    <property type="molecule type" value="Genomic_DNA"/>
</dbReference>
<protein>
    <submittedName>
        <fullName evidence="3">Uncharacterized protein</fullName>
    </submittedName>
</protein>
<feature type="domain" description="Gfo/Idh/MocA-like oxidoreductase N-terminal" evidence="1">
    <location>
        <begin position="18"/>
        <end position="128"/>
    </location>
</feature>
<evidence type="ECO:0000259" key="2">
    <source>
        <dbReference type="Pfam" id="PF22725"/>
    </source>
</evidence>
<accession>A0A382BQ88</accession>
<dbReference type="SUPFAM" id="SSF51735">
    <property type="entry name" value="NAD(P)-binding Rossmann-fold domains"/>
    <property type="match status" value="1"/>
</dbReference>
<dbReference type="Gene3D" id="3.40.50.720">
    <property type="entry name" value="NAD(P)-binding Rossmann-like Domain"/>
    <property type="match status" value="1"/>
</dbReference>
<dbReference type="InterPro" id="IPR000683">
    <property type="entry name" value="Gfo/Idh/MocA-like_OxRdtase_N"/>
</dbReference>
<dbReference type="InterPro" id="IPR051450">
    <property type="entry name" value="Gfo/Idh/MocA_Oxidoreductases"/>
</dbReference>
<dbReference type="Gene3D" id="3.30.360.10">
    <property type="entry name" value="Dihydrodipicolinate Reductase, domain 2"/>
    <property type="match status" value="1"/>
</dbReference>
<dbReference type="GO" id="GO:0000166">
    <property type="term" value="F:nucleotide binding"/>
    <property type="evidence" value="ECO:0007669"/>
    <property type="project" value="InterPro"/>
</dbReference>